<dbReference type="PANTHER" id="PTHR35889">
    <property type="entry name" value="CYCLOINULO-OLIGOSACCHARIDE FRUCTANOTRANSFERASE-RELATED"/>
    <property type="match status" value="1"/>
</dbReference>
<gene>
    <name evidence="4" type="ORF">CPT03_09945</name>
</gene>
<proteinExistence type="predicted"/>
<dbReference type="Pfam" id="PF07583">
    <property type="entry name" value="PSCyt2"/>
    <property type="match status" value="1"/>
</dbReference>
<feature type="domain" description="DUF1553" evidence="2">
    <location>
        <begin position="460"/>
        <end position="719"/>
    </location>
</feature>
<organism evidence="4 5">
    <name type="scientific">Pedobacter ginsengisoli</name>
    <dbReference type="NCBI Taxonomy" id="363852"/>
    <lineage>
        <taxon>Bacteria</taxon>
        <taxon>Pseudomonadati</taxon>
        <taxon>Bacteroidota</taxon>
        <taxon>Sphingobacteriia</taxon>
        <taxon>Sphingobacteriales</taxon>
        <taxon>Sphingobacteriaceae</taxon>
        <taxon>Pedobacter</taxon>
    </lineage>
</organism>
<dbReference type="GO" id="GO:0009055">
    <property type="term" value="F:electron transfer activity"/>
    <property type="evidence" value="ECO:0007669"/>
    <property type="project" value="InterPro"/>
</dbReference>
<dbReference type="InterPro" id="IPR022655">
    <property type="entry name" value="DUF1553"/>
</dbReference>
<dbReference type="SUPFAM" id="SSF46626">
    <property type="entry name" value="Cytochrome c"/>
    <property type="match status" value="1"/>
</dbReference>
<dbReference type="InterPro" id="IPR036909">
    <property type="entry name" value="Cyt_c-like_dom_sf"/>
</dbReference>
<evidence type="ECO:0000259" key="1">
    <source>
        <dbReference type="Pfam" id="PF07583"/>
    </source>
</evidence>
<dbReference type="EMBL" id="CP024091">
    <property type="protein sequence ID" value="ATP56773.1"/>
    <property type="molecule type" value="Genomic_DNA"/>
</dbReference>
<dbReference type="PROSITE" id="PS51257">
    <property type="entry name" value="PROKAR_LIPOPROTEIN"/>
    <property type="match status" value="1"/>
</dbReference>
<sequence length="773" mass="87507">MCRRLFYLMLIFFAIVYVIQACNGPSSNQVGEEQMPDSISYNFNVRPILSDKCFACHGPDANKREADLRLDIASEAYKALKENPSAHALVPFKPNASEVFLRISTQDTAYIMPPKSSNLKLTAHEISIIEKWIKQGAKYEKHWAFTPPKLPQTPKVKDAKWAKNEIDYFVLDKLEHKGIAPNPEADKERLLKRASLDITGLPPSVEMMDKFLADSSSNAYEKVVESLIASPAYGERMALHWLDVARYADSHGYQDDNYRSQWPWRDWVIHAFNENMPYNKFISWQLAGDLMPNASKEQLLATGFNRNHKITEEGGVIDEEYRVEYVTDRTNTFGKAIIGVTLECAHCHDHKYDPFSQKEYYQVFAFFNNVKEVGLESVVGGPETYAKKPLMEISNADVKEILKFVNKQDTNKLIVSVMGDQDTVRKTYLLKRGVYDAHGEVVEAGTPKSLLSFSDKYPKNRLGLTQWLFDKKNPLTSRVFVNQVWQEFFGRGIVKTSGDFGMQGELPSHPELLDWLAVDFINHGWDIKRLVKQIVTSATYRQSAVVSAEKLKTDPENILLARAPRYRIPAELVRDVVLSSSGLLVKTIGGPSVKPYQPPGLWEAATSGRGLLANYKQDHNESLYRRGMYTFIKRTVPPPVMGIFDASNRDQCEVKRLKTNTPLQALAMMNDPTVLEASRVLADKLLQGKGTAEAKIGTAFRRIVCRKPKKEEVQVLTAYYADQLKVFKQKANADKVLAVGEYPLSQKNNKTELAAMMEVIAAIYNLEETITKS</sequence>
<feature type="domain" description="DUF1549" evidence="1">
    <location>
        <begin position="165"/>
        <end position="371"/>
    </location>
</feature>
<dbReference type="GO" id="GO:0020037">
    <property type="term" value="F:heme binding"/>
    <property type="evidence" value="ECO:0007669"/>
    <property type="project" value="InterPro"/>
</dbReference>
<evidence type="ECO:0000259" key="2">
    <source>
        <dbReference type="Pfam" id="PF07587"/>
    </source>
</evidence>
<reference evidence="4 5" key="1">
    <citation type="submission" date="2017-10" db="EMBL/GenBank/DDBJ databases">
        <title>Whole genome of Pedobacter ginsengisoli T01R-27 isolated from tomato rhizosphere.</title>
        <authorList>
            <person name="Weon H.-Y."/>
            <person name="Lee S.A."/>
            <person name="Sang M.K."/>
            <person name="Song J."/>
        </authorList>
    </citation>
    <scope>NUCLEOTIDE SEQUENCE [LARGE SCALE GENOMIC DNA]</scope>
    <source>
        <strain evidence="4 5">T01R-27</strain>
    </source>
</reference>
<protein>
    <recommendedName>
        <fullName evidence="6">Cytochrome c domain-containing protein</fullName>
    </recommendedName>
</protein>
<name>A0A2D1U587_9SPHI</name>
<keyword evidence="5" id="KW-1185">Reference proteome</keyword>
<dbReference type="Pfam" id="PF07587">
    <property type="entry name" value="PSD1"/>
    <property type="match status" value="1"/>
</dbReference>
<accession>A0A2D1U587</accession>
<dbReference type="InterPro" id="IPR011444">
    <property type="entry name" value="DUF1549"/>
</dbReference>
<evidence type="ECO:0008006" key="6">
    <source>
        <dbReference type="Google" id="ProtNLM"/>
    </source>
</evidence>
<dbReference type="KEGG" id="pgs:CPT03_09945"/>
<dbReference type="InterPro" id="IPR011429">
    <property type="entry name" value="Cyt_c_Planctomycete-type"/>
</dbReference>
<evidence type="ECO:0000313" key="4">
    <source>
        <dbReference type="EMBL" id="ATP56773.1"/>
    </source>
</evidence>
<feature type="domain" description="Cytochrome C Planctomycete-type" evidence="3">
    <location>
        <begin position="53"/>
        <end position="115"/>
    </location>
</feature>
<evidence type="ECO:0000259" key="3">
    <source>
        <dbReference type="Pfam" id="PF07635"/>
    </source>
</evidence>
<dbReference type="OrthoDB" id="1450284at2"/>
<dbReference type="PANTHER" id="PTHR35889:SF3">
    <property type="entry name" value="F-BOX DOMAIN-CONTAINING PROTEIN"/>
    <property type="match status" value="1"/>
</dbReference>
<dbReference type="AlphaFoldDB" id="A0A2D1U587"/>
<dbReference type="Pfam" id="PF07635">
    <property type="entry name" value="PSCyt1"/>
    <property type="match status" value="1"/>
</dbReference>
<dbReference type="Proteomes" id="UP000223749">
    <property type="component" value="Chromosome"/>
</dbReference>
<evidence type="ECO:0000313" key="5">
    <source>
        <dbReference type="Proteomes" id="UP000223749"/>
    </source>
</evidence>